<evidence type="ECO:0000313" key="1">
    <source>
        <dbReference type="EMBL" id="KAJ2767598.1"/>
    </source>
</evidence>
<dbReference type="EMBL" id="JANBUJ010001385">
    <property type="protein sequence ID" value="KAJ2767598.1"/>
    <property type="molecule type" value="Genomic_DNA"/>
</dbReference>
<organism evidence="1 2">
    <name type="scientific">Coemansia nantahalensis</name>
    <dbReference type="NCBI Taxonomy" id="2789366"/>
    <lineage>
        <taxon>Eukaryota</taxon>
        <taxon>Fungi</taxon>
        <taxon>Fungi incertae sedis</taxon>
        <taxon>Zoopagomycota</taxon>
        <taxon>Kickxellomycotina</taxon>
        <taxon>Kickxellomycetes</taxon>
        <taxon>Kickxellales</taxon>
        <taxon>Kickxellaceae</taxon>
        <taxon>Coemansia</taxon>
    </lineage>
</organism>
<feature type="non-terminal residue" evidence="1">
    <location>
        <position position="1"/>
    </location>
</feature>
<reference evidence="1" key="1">
    <citation type="submission" date="2022-07" db="EMBL/GenBank/DDBJ databases">
        <title>Phylogenomic reconstructions and comparative analyses of Kickxellomycotina fungi.</title>
        <authorList>
            <person name="Reynolds N.K."/>
            <person name="Stajich J.E."/>
            <person name="Barry K."/>
            <person name="Grigoriev I.V."/>
            <person name="Crous P."/>
            <person name="Smith M.E."/>
        </authorList>
    </citation>
    <scope>NUCLEOTIDE SEQUENCE</scope>
    <source>
        <strain evidence="1">CBS 109366</strain>
    </source>
</reference>
<dbReference type="Proteomes" id="UP001140234">
    <property type="component" value="Unassembled WGS sequence"/>
</dbReference>
<protein>
    <submittedName>
        <fullName evidence="1">Uncharacterized protein</fullName>
    </submittedName>
</protein>
<sequence length="64" mass="7827">RFFFYYAINRHKMTTVTPAYHAETYSPDDNRFDLRQFLYNAAWSWQFRAIDAMAQRLDQQRDAV</sequence>
<name>A0ACC1JUK3_9FUNG</name>
<proteinExistence type="predicted"/>
<accession>A0ACC1JUK3</accession>
<evidence type="ECO:0000313" key="2">
    <source>
        <dbReference type="Proteomes" id="UP001140234"/>
    </source>
</evidence>
<keyword evidence="2" id="KW-1185">Reference proteome</keyword>
<gene>
    <name evidence="1" type="ORF">IWQ57_003887</name>
</gene>
<comment type="caution">
    <text evidence="1">The sequence shown here is derived from an EMBL/GenBank/DDBJ whole genome shotgun (WGS) entry which is preliminary data.</text>
</comment>